<organism evidence="2 3">
    <name type="scientific">Paramuricea clavata</name>
    <name type="common">Red gorgonian</name>
    <name type="synonym">Violescent sea-whip</name>
    <dbReference type="NCBI Taxonomy" id="317549"/>
    <lineage>
        <taxon>Eukaryota</taxon>
        <taxon>Metazoa</taxon>
        <taxon>Cnidaria</taxon>
        <taxon>Anthozoa</taxon>
        <taxon>Octocorallia</taxon>
        <taxon>Malacalcyonacea</taxon>
        <taxon>Plexauridae</taxon>
        <taxon>Paramuricea</taxon>
    </lineage>
</organism>
<dbReference type="PANTHER" id="PTHR14327:SF1">
    <property type="entry name" value="CATION CHANNEL SPERM-ASSOCIATED AUXILIARY SUBUNIT GAMMA"/>
    <property type="match status" value="1"/>
</dbReference>
<dbReference type="Pfam" id="PF22846">
    <property type="entry name" value="CATSPERG_C"/>
    <property type="match status" value="1"/>
</dbReference>
<dbReference type="GO" id="GO:0097228">
    <property type="term" value="C:sperm principal piece"/>
    <property type="evidence" value="ECO:0007669"/>
    <property type="project" value="InterPro"/>
</dbReference>
<dbReference type="Proteomes" id="UP001152795">
    <property type="component" value="Unassembled WGS sequence"/>
</dbReference>
<dbReference type="OrthoDB" id="5956881at2759"/>
<keyword evidence="3" id="KW-1185">Reference proteome</keyword>
<name>A0A7D9EWJ8_PARCT</name>
<dbReference type="AlphaFoldDB" id="A0A7D9EWJ8"/>
<reference evidence="2" key="1">
    <citation type="submission" date="2020-04" db="EMBL/GenBank/DDBJ databases">
        <authorList>
            <person name="Alioto T."/>
            <person name="Alioto T."/>
            <person name="Gomez Garrido J."/>
        </authorList>
    </citation>
    <scope>NUCLEOTIDE SEQUENCE</scope>
    <source>
        <strain evidence="2">A484AB</strain>
    </source>
</reference>
<protein>
    <submittedName>
        <fullName evidence="2">Cation channel sperm-associated subunit gamma 2-like</fullName>
    </submittedName>
</protein>
<accession>A0A7D9EWJ8</accession>
<dbReference type="InterPro" id="IPR053873">
    <property type="entry name" value="CATSPERG_C"/>
</dbReference>
<feature type="domain" description="CATSPERG C-terminal" evidence="1">
    <location>
        <begin position="137"/>
        <end position="304"/>
    </location>
</feature>
<dbReference type="EMBL" id="CACRXK020010418">
    <property type="protein sequence ID" value="CAB4019351.1"/>
    <property type="molecule type" value="Genomic_DNA"/>
</dbReference>
<comment type="caution">
    <text evidence="2">The sequence shown here is derived from an EMBL/GenBank/DDBJ whole genome shotgun (WGS) entry which is preliminary data.</text>
</comment>
<evidence type="ECO:0000259" key="1">
    <source>
        <dbReference type="Pfam" id="PF22846"/>
    </source>
</evidence>
<dbReference type="InterPro" id="IPR028246">
    <property type="entry name" value="CATSPERG"/>
</dbReference>
<dbReference type="GO" id="GO:0036128">
    <property type="term" value="C:CatSper complex"/>
    <property type="evidence" value="ECO:0007669"/>
    <property type="project" value="InterPro"/>
</dbReference>
<proteinExistence type="predicted"/>
<dbReference type="PANTHER" id="PTHR14327">
    <property type="entry name" value="CATION CHANNEL SPERM-ASSOCIATED PROTEIN SUBUNIT GAMMA"/>
    <property type="match status" value="1"/>
</dbReference>
<sequence length="364" mass="41119">MAIAVKNFYNNGSVYWSSLHNLKLSYKASHLESLNVSAVRNVYNHKGTVQYKFSLKDSDLTKIKTAPGIDLRPVQFQVQPWQADETCFVRNTGKGVLRGTQSMTVLLGCPPSMKIEFDPEASVNTSGKNQFCNKKYGIACFLYEHTFHPVFNIVDESTGSMTRFTEKYHLAIIGGGKDIYSIEEYTESDVALFNYQTHGSTSTLIWTPKAKNLGSIPSFNISNNGLQWLCGRKSPCSEISPVFPHSPEFYFKLEFSTRDTEDDNLNCDLTAQFIIRIHGLPLGSLYPATVIVATCMAFITAYVFTMYAFKRNNHKLWNLTRDFVHTKKMMGEIWIRQKIGRAKVEPAIETSVEDCDTDGRKGVL</sequence>
<gene>
    <name evidence="2" type="ORF">PACLA_8A030976</name>
</gene>
<evidence type="ECO:0000313" key="3">
    <source>
        <dbReference type="Proteomes" id="UP001152795"/>
    </source>
</evidence>
<evidence type="ECO:0000313" key="2">
    <source>
        <dbReference type="EMBL" id="CAB4019351.1"/>
    </source>
</evidence>